<proteinExistence type="predicted"/>
<dbReference type="EMBL" id="ADFP01000072">
    <property type="protein sequence ID" value="EFB90588.1"/>
    <property type="molecule type" value="Genomic_DNA"/>
</dbReference>
<feature type="non-terminal residue" evidence="1">
    <location>
        <position position="1"/>
    </location>
</feature>
<accession>A0ABP2HTV2</accession>
<sequence>SFINDEVIVDLYGVANMVLPAALTAILAPACEGGCARCGSRREDDEEF</sequence>
<name>A0ABP2HTV2_9BACT</name>
<keyword evidence="2" id="KW-1185">Reference proteome</keyword>
<comment type="caution">
    <text evidence="1">The sequence shown here is derived from an EMBL/GenBank/DDBJ whole genome shotgun (WGS) entry which is preliminary data.</text>
</comment>
<evidence type="ECO:0000313" key="1">
    <source>
        <dbReference type="EMBL" id="EFB90588.1"/>
    </source>
</evidence>
<dbReference type="Proteomes" id="UP000006462">
    <property type="component" value="Unassembled WGS sequence"/>
</dbReference>
<gene>
    <name evidence="1" type="ORF">HMPREF7215_0705</name>
</gene>
<protein>
    <submittedName>
        <fullName evidence="1">Uncharacterized protein</fullName>
    </submittedName>
</protein>
<organism evidence="1 2">
    <name type="scientific">Pyramidobacter piscolens W5455</name>
    <dbReference type="NCBI Taxonomy" id="352165"/>
    <lineage>
        <taxon>Bacteria</taxon>
        <taxon>Thermotogati</taxon>
        <taxon>Synergistota</taxon>
        <taxon>Synergistia</taxon>
        <taxon>Synergistales</taxon>
        <taxon>Dethiosulfovibrionaceae</taxon>
        <taxon>Pyramidobacter</taxon>
    </lineage>
</organism>
<evidence type="ECO:0000313" key="2">
    <source>
        <dbReference type="Proteomes" id="UP000006462"/>
    </source>
</evidence>
<reference evidence="1 2" key="1">
    <citation type="submission" date="2009-12" db="EMBL/GenBank/DDBJ databases">
        <authorList>
            <person name="Shrivastava S."/>
            <person name="Madupu R."/>
            <person name="Durkin A.S."/>
            <person name="Torralba M."/>
            <person name="Methe B."/>
            <person name="Sutton G.G."/>
            <person name="Strausberg R.L."/>
            <person name="Nelson K.E."/>
        </authorList>
    </citation>
    <scope>NUCLEOTIDE SEQUENCE [LARGE SCALE GENOMIC DNA]</scope>
    <source>
        <strain evidence="1 2">W5455</strain>
    </source>
</reference>